<dbReference type="Ensembl" id="ENSACAT00000038610.1">
    <property type="protein sequence ID" value="ENSACAP00000026691.1"/>
    <property type="gene ID" value="ENSACAG00000036505.1"/>
</dbReference>
<feature type="domain" description="Cation channel sperm-associated targeting subunit tau C2" evidence="1">
    <location>
        <begin position="2"/>
        <end position="102"/>
    </location>
</feature>
<evidence type="ECO:0000313" key="3">
    <source>
        <dbReference type="Proteomes" id="UP000001646"/>
    </source>
</evidence>
<protein>
    <recommendedName>
        <fullName evidence="1">Cation channel sperm-associated targeting subunit tau C2 domain-containing protein</fullName>
    </recommendedName>
</protein>
<dbReference type="AlphaFoldDB" id="A0A803SUQ1"/>
<dbReference type="PANTHER" id="PTHR21665">
    <property type="entry name" value="CATION CHANNEL SPERM-ASSOCIATED TARGETING SUBUNIT TAU"/>
    <property type="match status" value="1"/>
</dbReference>
<dbReference type="InParanoid" id="A0A803SUQ1"/>
<dbReference type="InterPro" id="IPR048363">
    <property type="entry name" value="CTSRT_C2"/>
</dbReference>
<reference evidence="2" key="1">
    <citation type="submission" date="2009-12" db="EMBL/GenBank/DDBJ databases">
        <title>The Genome Sequence of Anolis carolinensis (Green Anole Lizard).</title>
        <authorList>
            <consortium name="The Genome Sequencing Platform"/>
            <person name="Di Palma F."/>
            <person name="Alfoldi J."/>
            <person name="Heiman D."/>
            <person name="Young S."/>
            <person name="Grabherr M."/>
            <person name="Johnson J."/>
            <person name="Lander E.S."/>
            <person name="Lindblad-Toh K."/>
        </authorList>
    </citation>
    <scope>NUCLEOTIDE SEQUENCE [LARGE SCALE GENOMIC DNA]</scope>
    <source>
        <strain evidence="2">JBL SC #1</strain>
    </source>
</reference>
<dbReference type="Proteomes" id="UP000001646">
    <property type="component" value="Unplaced"/>
</dbReference>
<sequence length="244" mass="28256">MKCTNPQVYKANRSNRKTETVNFGDVRYFSVKVPKQKSDPRNRISLELVGFEGPKEFPRLFGSVTMHLYDVIQKQSFTEICAMRIRNMVFCTAEVEFMFCYGCLGYGYSHQLKLPGADPAQSVAYSMFLRVPPPENRKDAVTNVIKPQRMDYPACLSPDLNVTVGNIELEPPAEMTDHYISLQNALKEPPRERLQKMKKEYRSLSTWREKAEYLDQLILKRGPKTRPTQPKVFFLLKGRQIRCS</sequence>
<accession>A0A803SUQ1</accession>
<dbReference type="InterPro" id="IPR031462">
    <property type="entry name" value="CTSRT"/>
</dbReference>
<evidence type="ECO:0000313" key="2">
    <source>
        <dbReference type="Ensembl" id="ENSACAP00000026691.1"/>
    </source>
</evidence>
<reference evidence="2" key="2">
    <citation type="submission" date="2025-08" db="UniProtKB">
        <authorList>
            <consortium name="Ensembl"/>
        </authorList>
    </citation>
    <scope>IDENTIFICATION</scope>
</reference>
<dbReference type="PANTHER" id="PTHR21665:SF2">
    <property type="entry name" value="CATION CHANNEL SPERM-ASSOCIATED TARGETING SUBUNIT TAU"/>
    <property type="match status" value="1"/>
</dbReference>
<keyword evidence="3" id="KW-1185">Reference proteome</keyword>
<name>A0A803SUQ1_ANOCA</name>
<organism evidence="2 3">
    <name type="scientific">Anolis carolinensis</name>
    <name type="common">Green anole</name>
    <name type="synonym">American chameleon</name>
    <dbReference type="NCBI Taxonomy" id="28377"/>
    <lineage>
        <taxon>Eukaryota</taxon>
        <taxon>Metazoa</taxon>
        <taxon>Chordata</taxon>
        <taxon>Craniata</taxon>
        <taxon>Vertebrata</taxon>
        <taxon>Euteleostomi</taxon>
        <taxon>Lepidosauria</taxon>
        <taxon>Squamata</taxon>
        <taxon>Bifurcata</taxon>
        <taxon>Unidentata</taxon>
        <taxon>Episquamata</taxon>
        <taxon>Toxicofera</taxon>
        <taxon>Iguania</taxon>
        <taxon>Dactyloidae</taxon>
        <taxon>Anolis</taxon>
    </lineage>
</organism>
<reference evidence="2" key="3">
    <citation type="submission" date="2025-09" db="UniProtKB">
        <authorList>
            <consortium name="Ensembl"/>
        </authorList>
    </citation>
    <scope>IDENTIFICATION</scope>
</reference>
<dbReference type="Pfam" id="PF15729">
    <property type="entry name" value="CTSRT"/>
    <property type="match status" value="1"/>
</dbReference>
<proteinExistence type="predicted"/>
<evidence type="ECO:0000259" key="1">
    <source>
        <dbReference type="Pfam" id="PF15729"/>
    </source>
</evidence>
<dbReference type="GeneTree" id="ENSGT00390000018209"/>